<accession>A0A1G7MJT2</accession>
<dbReference type="OrthoDB" id="9801684at2"/>
<dbReference type="EMBL" id="FNBU01000018">
    <property type="protein sequence ID" value="SDF61967.1"/>
    <property type="molecule type" value="Genomic_DNA"/>
</dbReference>
<dbReference type="Pfam" id="PF13173">
    <property type="entry name" value="AAA_14"/>
    <property type="match status" value="1"/>
</dbReference>
<protein>
    <recommendedName>
        <fullName evidence="5">AAA+ ATPase domain-containing protein</fullName>
    </recommendedName>
</protein>
<evidence type="ECO:0008006" key="5">
    <source>
        <dbReference type="Google" id="ProtNLM"/>
    </source>
</evidence>
<evidence type="ECO:0000259" key="2">
    <source>
        <dbReference type="Pfam" id="PF13635"/>
    </source>
</evidence>
<feature type="domain" description="DUF4143" evidence="2">
    <location>
        <begin position="198"/>
        <end position="357"/>
    </location>
</feature>
<dbReference type="SUPFAM" id="SSF52540">
    <property type="entry name" value="P-loop containing nucleoside triphosphate hydrolases"/>
    <property type="match status" value="1"/>
</dbReference>
<name>A0A1G7MJT2_9FIRM</name>
<reference evidence="4" key="1">
    <citation type="submission" date="2016-10" db="EMBL/GenBank/DDBJ databases">
        <authorList>
            <person name="Varghese N."/>
            <person name="Submissions S."/>
        </authorList>
    </citation>
    <scope>NUCLEOTIDE SEQUENCE [LARGE SCALE GENOMIC DNA]</scope>
    <source>
        <strain evidence="4">DSM 23256</strain>
    </source>
</reference>
<evidence type="ECO:0000259" key="1">
    <source>
        <dbReference type="Pfam" id="PF13173"/>
    </source>
</evidence>
<keyword evidence="4" id="KW-1185">Reference proteome</keyword>
<dbReference type="PANTHER" id="PTHR43566:SF2">
    <property type="entry name" value="DUF4143 DOMAIN-CONTAINING PROTEIN"/>
    <property type="match status" value="1"/>
</dbReference>
<evidence type="ECO:0000313" key="4">
    <source>
        <dbReference type="Proteomes" id="UP000243333"/>
    </source>
</evidence>
<dbReference type="PANTHER" id="PTHR43566">
    <property type="entry name" value="CONSERVED PROTEIN"/>
    <property type="match status" value="1"/>
</dbReference>
<dbReference type="InterPro" id="IPR027417">
    <property type="entry name" value="P-loop_NTPase"/>
</dbReference>
<proteinExistence type="predicted"/>
<dbReference type="AlphaFoldDB" id="A0A1G7MJT2"/>
<dbReference type="InterPro" id="IPR025420">
    <property type="entry name" value="DUF4143"/>
</dbReference>
<gene>
    <name evidence="3" type="ORF">SAMN05660235_02182</name>
</gene>
<feature type="domain" description="AAA" evidence="1">
    <location>
        <begin position="18"/>
        <end position="135"/>
    </location>
</feature>
<dbReference type="Proteomes" id="UP000243333">
    <property type="component" value="Unassembled WGS sequence"/>
</dbReference>
<evidence type="ECO:0000313" key="3">
    <source>
        <dbReference type="EMBL" id="SDF61967.1"/>
    </source>
</evidence>
<organism evidence="3 4">
    <name type="scientific">Sporolituus thermophilus DSM 23256</name>
    <dbReference type="NCBI Taxonomy" id="1123285"/>
    <lineage>
        <taxon>Bacteria</taxon>
        <taxon>Bacillati</taxon>
        <taxon>Bacillota</taxon>
        <taxon>Negativicutes</taxon>
        <taxon>Selenomonadales</taxon>
        <taxon>Sporomusaceae</taxon>
        <taxon>Sporolituus</taxon>
    </lineage>
</organism>
<dbReference type="Pfam" id="PF13635">
    <property type="entry name" value="DUF4143"/>
    <property type="match status" value="1"/>
</dbReference>
<sequence length="405" mass="45867">MYITRAMEETVLAIQNSFPILLITGPRQVGKTTMLKKLSDSKRKYVTLDDPLIRELAITDPALFLQRFEPPVIIDEIQYAPQLLTYIKMYVDQNGRNGDFWLTGSQIFHLMKNVSESLAGRVGILNMLGLSNSEITNRPSSPFKTQPNELIKKSKLAKPQKLGQIFERIFKGGMPALYANKTAGVEIFFSSYVQTYLQRDIRDLTQVGDDQAFFRFLSCVAARTSQIVNYADMAKDVGISPPTAKHWLSILVTSGVVFLLEPYFNNALKRLIKSPKMYFLDTGLCAYLTRWTSPEALEAGAMSGAFFETWVVGEIVKSYLNAGRRPPLYYYRDKDQREIDLIINENDTLYPIEIKKSAGPSKNAVKNFEILHKYGLKVGPGSVICLSNDLLPIDENNWYVPAWLI</sequence>
<dbReference type="InterPro" id="IPR041682">
    <property type="entry name" value="AAA_14"/>
</dbReference>